<evidence type="ECO:0000256" key="7">
    <source>
        <dbReference type="RuleBase" id="RU000461"/>
    </source>
</evidence>
<dbReference type="HOGENOM" id="CLU_033716_2_0_11"/>
<proteinExistence type="inferred from homology"/>
<dbReference type="CDD" id="cd20625">
    <property type="entry name" value="CYP164-like"/>
    <property type="match status" value="1"/>
</dbReference>
<dbReference type="PANTHER" id="PTHR46696">
    <property type="entry name" value="P450, PUTATIVE (EUROFUNG)-RELATED"/>
    <property type="match status" value="1"/>
</dbReference>
<dbReference type="GO" id="GO:0016705">
    <property type="term" value="F:oxidoreductase activity, acting on paired donors, with incorporation or reduction of molecular oxygen"/>
    <property type="evidence" value="ECO:0007669"/>
    <property type="project" value="InterPro"/>
</dbReference>
<dbReference type="PANTHER" id="PTHR46696:SF1">
    <property type="entry name" value="CYTOCHROME P450 YJIB-RELATED"/>
    <property type="match status" value="1"/>
</dbReference>
<dbReference type="InterPro" id="IPR001128">
    <property type="entry name" value="Cyt_P450"/>
</dbReference>
<dbReference type="PRINTS" id="PR00359">
    <property type="entry name" value="BP450"/>
</dbReference>
<keyword evidence="2 7" id="KW-0349">Heme</keyword>
<dbReference type="GO" id="GO:0004497">
    <property type="term" value="F:monooxygenase activity"/>
    <property type="evidence" value="ECO:0007669"/>
    <property type="project" value="UniProtKB-KW"/>
</dbReference>
<dbReference type="EMBL" id="FO203431">
    <property type="protein sequence ID" value="CCH90334.1"/>
    <property type="molecule type" value="Genomic_DNA"/>
</dbReference>
<evidence type="ECO:0000256" key="6">
    <source>
        <dbReference type="ARBA" id="ARBA00023033"/>
    </source>
</evidence>
<evidence type="ECO:0000256" key="2">
    <source>
        <dbReference type="ARBA" id="ARBA00022617"/>
    </source>
</evidence>
<keyword evidence="3 7" id="KW-0479">Metal-binding</keyword>
<keyword evidence="4 7" id="KW-0560">Oxidoreductase</keyword>
<dbReference type="FunFam" id="1.10.630.10:FF:000018">
    <property type="entry name" value="Cytochrome P450 monooxygenase"/>
    <property type="match status" value="1"/>
</dbReference>
<dbReference type="GO" id="GO:0005506">
    <property type="term" value="F:iron ion binding"/>
    <property type="evidence" value="ECO:0007669"/>
    <property type="project" value="InterPro"/>
</dbReference>
<keyword evidence="5 7" id="KW-0408">Iron</keyword>
<dbReference type="KEGG" id="mmar:MODMU_4954"/>
<keyword evidence="6 7" id="KW-0503">Monooxygenase</keyword>
<dbReference type="OrthoDB" id="502624at2"/>
<dbReference type="InterPro" id="IPR036396">
    <property type="entry name" value="Cyt_P450_sf"/>
</dbReference>
<comment type="similarity">
    <text evidence="1 7">Belongs to the cytochrome P450 family.</text>
</comment>
<organism evidence="8 9">
    <name type="scientific">Modestobacter italicus (strain DSM 44449 / CECT 9708 / BC 501)</name>
    <dbReference type="NCBI Taxonomy" id="2732864"/>
    <lineage>
        <taxon>Bacteria</taxon>
        <taxon>Bacillati</taxon>
        <taxon>Actinomycetota</taxon>
        <taxon>Actinomycetes</taxon>
        <taxon>Geodermatophilales</taxon>
        <taxon>Geodermatophilaceae</taxon>
        <taxon>Modestobacter</taxon>
    </lineage>
</organism>
<dbReference type="eggNOG" id="COG2124">
    <property type="taxonomic scope" value="Bacteria"/>
</dbReference>
<keyword evidence="9" id="KW-1185">Reference proteome</keyword>
<dbReference type="Gene3D" id="1.10.630.10">
    <property type="entry name" value="Cytochrome P450"/>
    <property type="match status" value="1"/>
</dbReference>
<protein>
    <submittedName>
        <fullName evidence="8">Cytochrome P450</fullName>
    </submittedName>
</protein>
<dbReference type="SUPFAM" id="SSF48264">
    <property type="entry name" value="Cytochrome P450"/>
    <property type="match status" value="1"/>
</dbReference>
<dbReference type="PROSITE" id="PS00086">
    <property type="entry name" value="CYTOCHROME_P450"/>
    <property type="match status" value="1"/>
</dbReference>
<dbReference type="Pfam" id="PF00067">
    <property type="entry name" value="p450"/>
    <property type="match status" value="1"/>
</dbReference>
<dbReference type="InterPro" id="IPR002397">
    <property type="entry name" value="Cyt_P450_B"/>
</dbReference>
<evidence type="ECO:0000313" key="8">
    <source>
        <dbReference type="EMBL" id="CCH90334.1"/>
    </source>
</evidence>
<accession>I4F3X1</accession>
<dbReference type="Proteomes" id="UP000006461">
    <property type="component" value="Chromosome"/>
</dbReference>
<dbReference type="GO" id="GO:0020037">
    <property type="term" value="F:heme binding"/>
    <property type="evidence" value="ECO:0007669"/>
    <property type="project" value="InterPro"/>
</dbReference>
<dbReference type="PATRIC" id="fig|477641.3.peg.4653"/>
<dbReference type="PRINTS" id="PR00385">
    <property type="entry name" value="P450"/>
</dbReference>
<evidence type="ECO:0000256" key="1">
    <source>
        <dbReference type="ARBA" id="ARBA00010617"/>
    </source>
</evidence>
<evidence type="ECO:0000256" key="4">
    <source>
        <dbReference type="ARBA" id="ARBA00023002"/>
    </source>
</evidence>
<evidence type="ECO:0000256" key="5">
    <source>
        <dbReference type="ARBA" id="ARBA00023004"/>
    </source>
</evidence>
<evidence type="ECO:0000256" key="3">
    <source>
        <dbReference type="ARBA" id="ARBA00022723"/>
    </source>
</evidence>
<dbReference type="STRING" id="477641.MODMU_4954"/>
<name>I4F3X1_MODI5</name>
<evidence type="ECO:0000313" key="9">
    <source>
        <dbReference type="Proteomes" id="UP000006461"/>
    </source>
</evidence>
<sequence length="439" mass="46576">MDVVVSRLVEDAVLAARIGAMRAGGLALAVGGDRVARLLHRPWRRDPYPVYAELRAAQTRPGGGPVRSRIGITALATHASCEAVLRDRRFGVQPAGGGSRLGGRAAETGDGGSLLEPLDLSLLTLDPPDHTRLRRLAQPAFAPRRLAHYRTVAERVTGELLDAAVARSRTEGRFDLVRDLASPLPIAVISALLDVPEVDDERFARWGRALGTALDGVRSPTHARELADARTALRSMLAGLLDQRRADPGEDVLSALATAVDGDGATVDEALALAQLLLVAGFETTTNLIGNAVQALQRTPGHWAALAADPGLAAAAVEETLRFDPPVQLTARFAHEDLEVDGVPLRRDSGVLVLLAAANRDPAVHPDPDRFDLHREQAAPHLAFSGGVHYCLGAPLARLEGEVALRVLAERAPRLRLAGRAVPRVATVLRGPLSLPVTA</sequence>
<reference evidence="8 9" key="1">
    <citation type="journal article" date="2012" name="J. Bacteriol.">
        <title>Genome Sequence of Radiation-Resistant Modestobacter marinus Strain BC501, a Representative Actinobacterium That Thrives on Calcareous Stone Surfaces.</title>
        <authorList>
            <person name="Normand P."/>
            <person name="Gury J."/>
            <person name="Pujic P."/>
            <person name="Chouaia B."/>
            <person name="Crotti E."/>
            <person name="Brusetti L."/>
            <person name="Daffonchio D."/>
            <person name="Vacherie B."/>
            <person name="Barbe V."/>
            <person name="Medigue C."/>
            <person name="Calteau A."/>
            <person name="Ghodhbane-Gtari F."/>
            <person name="Essoussi I."/>
            <person name="Nouioui I."/>
            <person name="Abbassi-Ghozzi I."/>
            <person name="Gtari M."/>
        </authorList>
    </citation>
    <scope>NUCLEOTIDE SEQUENCE [LARGE SCALE GENOMIC DNA]</scope>
    <source>
        <strain evidence="9">BC 501</strain>
    </source>
</reference>
<dbReference type="AlphaFoldDB" id="I4F3X1"/>
<dbReference type="InterPro" id="IPR017972">
    <property type="entry name" value="Cyt_P450_CS"/>
</dbReference>
<gene>
    <name evidence="8" type="ordered locus">MODMU_4954</name>
</gene>
<dbReference type="OMA" id="PWRRDPY"/>